<comment type="subcellular location">
    <subcellularLocation>
        <location evidence="1">Cytoplasm</location>
    </subcellularLocation>
</comment>
<evidence type="ECO:0000259" key="3">
    <source>
        <dbReference type="PROSITE" id="PS50404"/>
    </source>
</evidence>
<dbReference type="InterPro" id="IPR010987">
    <property type="entry name" value="Glutathione-S-Trfase_C-like"/>
</dbReference>
<gene>
    <name evidence="5" type="ORF">EYC98_18285</name>
</gene>
<feature type="domain" description="GST N-terminal" evidence="3">
    <location>
        <begin position="1"/>
        <end position="78"/>
    </location>
</feature>
<evidence type="ECO:0000313" key="5">
    <source>
        <dbReference type="EMBL" id="MCX2982815.1"/>
    </source>
</evidence>
<protein>
    <submittedName>
        <fullName evidence="5">Glutathione S-transferase family protein</fullName>
    </submittedName>
</protein>
<dbReference type="PANTHER" id="PTHR43917">
    <property type="match status" value="1"/>
</dbReference>
<dbReference type="PROSITE" id="PS50404">
    <property type="entry name" value="GST_NTER"/>
    <property type="match status" value="1"/>
</dbReference>
<organism evidence="5 6">
    <name type="scientific">Candidatus Litorirhabdus singularis</name>
    <dbReference type="NCBI Taxonomy" id="2518993"/>
    <lineage>
        <taxon>Bacteria</taxon>
        <taxon>Pseudomonadati</taxon>
        <taxon>Pseudomonadota</taxon>
        <taxon>Gammaproteobacteria</taxon>
        <taxon>Cellvibrionales</taxon>
        <taxon>Halieaceae</taxon>
        <taxon>Candidatus Litorirhabdus</taxon>
    </lineage>
</organism>
<reference evidence="5" key="1">
    <citation type="submission" date="2019-02" db="EMBL/GenBank/DDBJ databases">
        <authorList>
            <person name="Li S.-H."/>
        </authorList>
    </citation>
    <scope>NUCLEOTIDE SEQUENCE</scope>
    <source>
        <strain evidence="5">IMCC14734</strain>
    </source>
</reference>
<proteinExistence type="predicted"/>
<feature type="domain" description="GST C-terminal" evidence="4">
    <location>
        <begin position="83"/>
        <end position="211"/>
    </location>
</feature>
<evidence type="ECO:0000256" key="2">
    <source>
        <dbReference type="ARBA" id="ARBA00022490"/>
    </source>
</evidence>
<dbReference type="RefSeq" id="WP_279246841.1">
    <property type="nucleotide sequence ID" value="NZ_SHNN01000004.1"/>
</dbReference>
<dbReference type="Gene3D" id="1.20.1050.10">
    <property type="match status" value="1"/>
</dbReference>
<sequence>MIKLYGANASPFVRKVMAVLALKDLPYEHIPSMPWSGDEELARVSPLQKIPALVDGDLNISDSKVICRYLEAAYPQNPVYPSDINQRARADWFEEYGGSALAESAASIFFHRFMRPMVFKQEVDEEAVSKIVDKKLPPMLDYLESEVPADGFLFEEFGVADLALASPFVNAGYAGYTIDTARWPKMAALVERVKAHASVSPLLEVEAKAFG</sequence>
<dbReference type="SUPFAM" id="SSF47616">
    <property type="entry name" value="GST C-terminal domain-like"/>
    <property type="match status" value="1"/>
</dbReference>
<dbReference type="InterPro" id="IPR004045">
    <property type="entry name" value="Glutathione_S-Trfase_N"/>
</dbReference>
<dbReference type="SFLD" id="SFLDG00358">
    <property type="entry name" value="Main_(cytGST)"/>
    <property type="match status" value="1"/>
</dbReference>
<name>A0ABT3TKP3_9GAMM</name>
<evidence type="ECO:0000313" key="6">
    <source>
        <dbReference type="Proteomes" id="UP001143362"/>
    </source>
</evidence>
<evidence type="ECO:0000259" key="4">
    <source>
        <dbReference type="PROSITE" id="PS50405"/>
    </source>
</evidence>
<dbReference type="EMBL" id="SHNN01000004">
    <property type="protein sequence ID" value="MCX2982815.1"/>
    <property type="molecule type" value="Genomic_DNA"/>
</dbReference>
<dbReference type="InterPro" id="IPR040079">
    <property type="entry name" value="Glutathione_S-Trfase"/>
</dbReference>
<dbReference type="InterPro" id="IPR036282">
    <property type="entry name" value="Glutathione-S-Trfase_C_sf"/>
</dbReference>
<dbReference type="SUPFAM" id="SSF52833">
    <property type="entry name" value="Thioredoxin-like"/>
    <property type="match status" value="1"/>
</dbReference>
<dbReference type="PROSITE" id="PS50405">
    <property type="entry name" value="GST_CTER"/>
    <property type="match status" value="1"/>
</dbReference>
<dbReference type="PANTHER" id="PTHR43917:SF8">
    <property type="entry name" value="GH16740P-RELATED"/>
    <property type="match status" value="1"/>
</dbReference>
<keyword evidence="2" id="KW-0963">Cytoplasm</keyword>
<dbReference type="Pfam" id="PF13417">
    <property type="entry name" value="GST_N_3"/>
    <property type="match status" value="1"/>
</dbReference>
<dbReference type="Gene3D" id="3.40.30.10">
    <property type="entry name" value="Glutaredoxin"/>
    <property type="match status" value="1"/>
</dbReference>
<dbReference type="InterPro" id="IPR036249">
    <property type="entry name" value="Thioredoxin-like_sf"/>
</dbReference>
<evidence type="ECO:0000256" key="1">
    <source>
        <dbReference type="ARBA" id="ARBA00004496"/>
    </source>
</evidence>
<accession>A0ABT3TKP3</accession>
<dbReference type="Proteomes" id="UP001143362">
    <property type="component" value="Unassembled WGS sequence"/>
</dbReference>
<dbReference type="InterPro" id="IPR051369">
    <property type="entry name" value="GST_Theta"/>
</dbReference>
<dbReference type="SFLD" id="SFLDS00019">
    <property type="entry name" value="Glutathione_Transferase_(cytos"/>
    <property type="match status" value="1"/>
</dbReference>
<keyword evidence="6" id="KW-1185">Reference proteome</keyword>
<comment type="caution">
    <text evidence="5">The sequence shown here is derived from an EMBL/GenBank/DDBJ whole genome shotgun (WGS) entry which is preliminary data.</text>
</comment>